<protein>
    <recommendedName>
        <fullName evidence="1">endopeptidase La</fullName>
        <ecNumber evidence="1">3.4.21.53</ecNumber>
    </recommendedName>
</protein>
<dbReference type="Proteomes" id="UP000473325">
    <property type="component" value="Unassembled WGS sequence"/>
</dbReference>
<dbReference type="GO" id="GO:0004176">
    <property type="term" value="F:ATP-dependent peptidase activity"/>
    <property type="evidence" value="ECO:0007669"/>
    <property type="project" value="UniProtKB-UniRule"/>
</dbReference>
<evidence type="ECO:0000313" key="3">
    <source>
        <dbReference type="EMBL" id="MXG91664.1"/>
    </source>
</evidence>
<keyword evidence="1" id="KW-0378">Hydrolase</keyword>
<reference evidence="3 4" key="1">
    <citation type="submission" date="2019-12" db="EMBL/GenBank/DDBJ databases">
        <authorList>
            <person name="Kun Z."/>
        </authorList>
    </citation>
    <scope>NUCLEOTIDE SEQUENCE [LARGE SCALE GENOMIC DNA]</scope>
    <source>
        <strain evidence="3 4">YIM 123512</strain>
    </source>
</reference>
<comment type="caution">
    <text evidence="3">The sequence shown here is derived from an EMBL/GenBank/DDBJ whole genome shotgun (WGS) entry which is preliminary data.</text>
</comment>
<comment type="catalytic activity">
    <reaction evidence="1">
        <text>Hydrolysis of proteins in presence of ATP.</text>
        <dbReference type="EC" id="3.4.21.53"/>
    </reaction>
</comment>
<dbReference type="Gene3D" id="2.30.42.10">
    <property type="match status" value="1"/>
</dbReference>
<dbReference type="EC" id="3.4.21.53" evidence="1"/>
<dbReference type="RefSeq" id="WP_160879601.1">
    <property type="nucleotide sequence ID" value="NZ_WUEK01000014.1"/>
</dbReference>
<accession>A0A6L7F3B1</accession>
<proteinExistence type="inferred from homology"/>
<keyword evidence="1" id="KW-0645">Protease</keyword>
<dbReference type="InterPro" id="IPR014721">
    <property type="entry name" value="Ribsml_uS5_D2-typ_fold_subgr"/>
</dbReference>
<dbReference type="SUPFAM" id="SSF54211">
    <property type="entry name" value="Ribosomal protein S5 domain 2-like"/>
    <property type="match status" value="1"/>
</dbReference>
<dbReference type="GO" id="GO:0006508">
    <property type="term" value="P:proteolysis"/>
    <property type="evidence" value="ECO:0007669"/>
    <property type="project" value="UniProtKB-KW"/>
</dbReference>
<evidence type="ECO:0000256" key="1">
    <source>
        <dbReference type="PROSITE-ProRule" id="PRU01122"/>
    </source>
</evidence>
<gene>
    <name evidence="3" type="ORF">GRQ65_19145</name>
</gene>
<dbReference type="GO" id="GO:0030163">
    <property type="term" value="P:protein catabolic process"/>
    <property type="evidence" value="ECO:0007669"/>
    <property type="project" value="InterPro"/>
</dbReference>
<dbReference type="Gene3D" id="3.30.230.10">
    <property type="match status" value="1"/>
</dbReference>
<dbReference type="Pfam" id="PF05362">
    <property type="entry name" value="Lon_C"/>
    <property type="match status" value="1"/>
</dbReference>
<dbReference type="InterPro" id="IPR036034">
    <property type="entry name" value="PDZ_sf"/>
</dbReference>
<organism evidence="3 4">
    <name type="scientific">Nocardioides flavescens</name>
    <dbReference type="NCBI Taxonomy" id="2691959"/>
    <lineage>
        <taxon>Bacteria</taxon>
        <taxon>Bacillati</taxon>
        <taxon>Actinomycetota</taxon>
        <taxon>Actinomycetes</taxon>
        <taxon>Propionibacteriales</taxon>
        <taxon>Nocardioidaceae</taxon>
        <taxon>Nocardioides</taxon>
    </lineage>
</organism>
<dbReference type="InterPro" id="IPR027065">
    <property type="entry name" value="Lon_Prtase"/>
</dbReference>
<feature type="active site" evidence="1">
    <location>
        <position position="294"/>
    </location>
</feature>
<dbReference type="PROSITE" id="PS51786">
    <property type="entry name" value="LON_PROTEOLYTIC"/>
    <property type="match status" value="1"/>
</dbReference>
<dbReference type="EMBL" id="WUEK01000014">
    <property type="protein sequence ID" value="MXG91664.1"/>
    <property type="molecule type" value="Genomic_DNA"/>
</dbReference>
<comment type="similarity">
    <text evidence="1">Belongs to the peptidase S16 family.</text>
</comment>
<dbReference type="SUPFAM" id="SSF50156">
    <property type="entry name" value="PDZ domain-like"/>
    <property type="match status" value="1"/>
</dbReference>
<sequence>MNQRVIAALLATPLAAALVLVALLAPLPYTTYSPGPTVDVLAAPDGKEIIQVGGGEKTYRDSGQLRMTTVSVTPRTAQVNLFEVMQSWLSSSDAVYPRDAVYPDDRTAEQDETEGQVQMLSSQDTASAIALRALGYDVPSYVEVQGIDSGAPADGALDLRDLFVAVNGTRLAQDDLQAASTAITDAIAAAPAGQPVQLTVLRDGKEVTVPVVPEAGDDGKPRIGIIMGQGYDLPFSVNVDIDPRIGGPSAGLMFSLAIYDTLTPGSLTGGGEVAGTGEIEADGSVGPIGGIQQKIVGARQAGAQLFLVPADNCDDARGADNQDMRLAKVATFDDAREAIEAWAADHGATLPSCGS</sequence>
<feature type="active site" evidence="1">
    <location>
        <position position="249"/>
    </location>
</feature>
<dbReference type="InterPro" id="IPR020568">
    <property type="entry name" value="Ribosomal_Su5_D2-typ_SF"/>
</dbReference>
<keyword evidence="4" id="KW-1185">Reference proteome</keyword>
<dbReference type="GO" id="GO:0005524">
    <property type="term" value="F:ATP binding"/>
    <property type="evidence" value="ECO:0007669"/>
    <property type="project" value="InterPro"/>
</dbReference>
<dbReference type="PANTHER" id="PTHR10046">
    <property type="entry name" value="ATP DEPENDENT LON PROTEASE FAMILY MEMBER"/>
    <property type="match status" value="1"/>
</dbReference>
<dbReference type="GO" id="GO:0004252">
    <property type="term" value="F:serine-type endopeptidase activity"/>
    <property type="evidence" value="ECO:0007669"/>
    <property type="project" value="UniProtKB-UniRule"/>
</dbReference>
<feature type="domain" description="Lon proteolytic" evidence="2">
    <location>
        <begin position="245"/>
        <end position="342"/>
    </location>
</feature>
<evidence type="ECO:0000259" key="2">
    <source>
        <dbReference type="PROSITE" id="PS51786"/>
    </source>
</evidence>
<name>A0A6L7F3B1_9ACTN</name>
<evidence type="ECO:0000313" key="4">
    <source>
        <dbReference type="Proteomes" id="UP000473325"/>
    </source>
</evidence>
<keyword evidence="1" id="KW-0720">Serine protease</keyword>
<dbReference type="AlphaFoldDB" id="A0A6L7F3B1"/>
<dbReference type="InterPro" id="IPR008269">
    <property type="entry name" value="Lon_proteolytic"/>
</dbReference>